<accession>A0A3S0RLL1</accession>
<feature type="compositionally biased region" description="Low complexity" evidence="1">
    <location>
        <begin position="58"/>
        <end position="69"/>
    </location>
</feature>
<evidence type="ECO:0000313" key="4">
    <source>
        <dbReference type="Proteomes" id="UP000274358"/>
    </source>
</evidence>
<dbReference type="Proteomes" id="UP000274358">
    <property type="component" value="Unassembled WGS sequence"/>
</dbReference>
<protein>
    <submittedName>
        <fullName evidence="3">DUF4157 domain-containing protein</fullName>
    </submittedName>
</protein>
<comment type="caution">
    <text evidence="3">The sequence shown here is derived from an EMBL/GenBank/DDBJ whole genome shotgun (WGS) entry which is preliminary data.</text>
</comment>
<keyword evidence="4" id="KW-1185">Reference proteome</keyword>
<dbReference type="EMBL" id="RYYV01000004">
    <property type="protein sequence ID" value="RUL77507.1"/>
    <property type="molecule type" value="Genomic_DNA"/>
</dbReference>
<name>A0A3S0RLL1_9GAMM</name>
<evidence type="ECO:0000256" key="1">
    <source>
        <dbReference type="SAM" id="MobiDB-lite"/>
    </source>
</evidence>
<feature type="domain" description="eCIS core" evidence="2">
    <location>
        <begin position="85"/>
        <end position="162"/>
    </location>
</feature>
<feature type="region of interest" description="Disordered" evidence="1">
    <location>
        <begin position="196"/>
        <end position="223"/>
    </location>
</feature>
<reference evidence="3 4" key="1">
    <citation type="submission" date="2018-12" db="EMBL/GenBank/DDBJ databases">
        <title>Dyella dinghuensis sp. nov. DHOA06 and Dyella choica sp. nov. 4M-K27, isolated from forest soil.</title>
        <authorList>
            <person name="Qiu L.-H."/>
            <person name="Gao Z.-H."/>
        </authorList>
    </citation>
    <scope>NUCLEOTIDE SEQUENCE [LARGE SCALE GENOMIC DNA]</scope>
    <source>
        <strain evidence="3 4">4M-K27</strain>
    </source>
</reference>
<feature type="region of interest" description="Disordered" evidence="1">
    <location>
        <begin position="760"/>
        <end position="789"/>
    </location>
</feature>
<dbReference type="AlphaFoldDB" id="A0A3S0RLL1"/>
<organism evidence="3 4">
    <name type="scientific">Dyella choica</name>
    <dbReference type="NCBI Taxonomy" id="1927959"/>
    <lineage>
        <taxon>Bacteria</taxon>
        <taxon>Pseudomonadati</taxon>
        <taxon>Pseudomonadota</taxon>
        <taxon>Gammaproteobacteria</taxon>
        <taxon>Lysobacterales</taxon>
        <taxon>Rhodanobacteraceae</taxon>
        <taxon>Dyella</taxon>
    </lineage>
</organism>
<gene>
    <name evidence="3" type="ORF">EKH80_06340</name>
</gene>
<sequence length="789" mass="84866">MVFDWRRITASRRPVCRLFALDRRTTMFARKTPVSPRKAAPGAPSKHVVTHPPEKAQRAASQASAPANTQAPSLVNDVLASPGHPLDAASRLHAERLFGHDFTHVRVHTDERAAESARAVHASAYTVGRHVVFGAGESPMHRASGRGLLLHELAHTIQQQHAVFDRAPLRVSQAHDPDERQADAAVQAVLSGAPMPALGSSNAHVARQPKAKKSATEDEAPVDTMAGAQVSQIIVWLGQNRVGFQTSHGWVFGSVDTDLTEGSYELKPDLRNRKWVITKPAVKTGLRFFVDLEGAIPWTLGYPATLPLTVTSSSAKTEQGDIPDTFGLGYNTIYKKAGSASKAAVLALALLETPRLFVDIEAYKKLDASVRKSILDLEPHAAGTGCAGWFDVMRANDPDFKPKLTPAQIAAGEAAYYGSMRDARLEKKEEAAKAEAPTLDRNKVESQLATNKYGLVAAAQTPNHGIKAEALQPIWVQYWADKVAIADKTLSAITATELRDHVDLSDTDTFRKAKQVNEFGLSLLSDSVGALEICRTADALGKSLTLDEITQQVISHQKFMDAMQIFAAAVAIKAMEGPRPTPRGPRPDPVKAGPVKAPRIDPEISAEVDKAFEGVEGNASGKGGQVRSETGVRVPVDKSGKPANVMTVGGGRQEATDLGIPPDRQLVSVTKTDIDPSVKPDLVLDGTKAIPKEQQGKSTALLINNPYGYTPNIGELKAALTPQGKIIVQGNWKANKYFRGLATSELPPGMTRTIERDVPPLGTGFKYTDPSRSGAPIPDSRITFEFSGK</sequence>
<feature type="region of interest" description="Disordered" evidence="1">
    <location>
        <begin position="615"/>
        <end position="659"/>
    </location>
</feature>
<dbReference type="Pfam" id="PF13699">
    <property type="entry name" value="eCIS_core"/>
    <property type="match status" value="1"/>
</dbReference>
<proteinExistence type="predicted"/>
<evidence type="ECO:0000259" key="2">
    <source>
        <dbReference type="Pfam" id="PF13699"/>
    </source>
</evidence>
<dbReference type="InterPro" id="IPR025295">
    <property type="entry name" value="eCIS_core_dom"/>
</dbReference>
<feature type="region of interest" description="Disordered" evidence="1">
    <location>
        <begin position="577"/>
        <end position="597"/>
    </location>
</feature>
<feature type="region of interest" description="Disordered" evidence="1">
    <location>
        <begin position="30"/>
        <end position="69"/>
    </location>
</feature>
<evidence type="ECO:0000313" key="3">
    <source>
        <dbReference type="EMBL" id="RUL77507.1"/>
    </source>
</evidence>